<accession>A0ABP6KPH3</accession>
<organism evidence="2 3">
    <name type="scientific">Streptosporangium longisporum</name>
    <dbReference type="NCBI Taxonomy" id="46187"/>
    <lineage>
        <taxon>Bacteria</taxon>
        <taxon>Bacillati</taxon>
        <taxon>Actinomycetota</taxon>
        <taxon>Actinomycetes</taxon>
        <taxon>Streptosporangiales</taxon>
        <taxon>Streptosporangiaceae</taxon>
        <taxon>Streptosporangium</taxon>
    </lineage>
</organism>
<evidence type="ECO:0000313" key="3">
    <source>
        <dbReference type="Proteomes" id="UP001499930"/>
    </source>
</evidence>
<name>A0ABP6KPH3_9ACTN</name>
<evidence type="ECO:0000313" key="2">
    <source>
        <dbReference type="EMBL" id="GAA3013221.1"/>
    </source>
</evidence>
<keyword evidence="1" id="KW-0812">Transmembrane</keyword>
<dbReference type="EMBL" id="BAAAWD010000010">
    <property type="protein sequence ID" value="GAA3013221.1"/>
    <property type="molecule type" value="Genomic_DNA"/>
</dbReference>
<proteinExistence type="predicted"/>
<keyword evidence="1" id="KW-0472">Membrane</keyword>
<keyword evidence="1" id="KW-1133">Transmembrane helix</keyword>
<dbReference type="RefSeq" id="WP_344897481.1">
    <property type="nucleotide sequence ID" value="NZ_BAAAWD010000010.1"/>
</dbReference>
<dbReference type="Proteomes" id="UP001499930">
    <property type="component" value="Unassembled WGS sequence"/>
</dbReference>
<gene>
    <name evidence="2" type="ORF">GCM10017559_40460</name>
</gene>
<protein>
    <recommendedName>
        <fullName evidence="4">LITAF domain-containing protein</fullName>
    </recommendedName>
</protein>
<evidence type="ECO:0000256" key="1">
    <source>
        <dbReference type="SAM" id="Phobius"/>
    </source>
</evidence>
<evidence type="ECO:0008006" key="4">
    <source>
        <dbReference type="Google" id="ProtNLM"/>
    </source>
</evidence>
<comment type="caution">
    <text evidence="2">The sequence shown here is derived from an EMBL/GenBank/DDBJ whole genome shotgun (WGS) entry which is preliminary data.</text>
</comment>
<keyword evidence="3" id="KW-1185">Reference proteome</keyword>
<reference evidence="3" key="1">
    <citation type="journal article" date="2019" name="Int. J. Syst. Evol. Microbiol.">
        <title>The Global Catalogue of Microorganisms (GCM) 10K type strain sequencing project: providing services to taxonomists for standard genome sequencing and annotation.</title>
        <authorList>
            <consortium name="The Broad Institute Genomics Platform"/>
            <consortium name="The Broad Institute Genome Sequencing Center for Infectious Disease"/>
            <person name="Wu L."/>
            <person name="Ma J."/>
        </authorList>
    </citation>
    <scope>NUCLEOTIDE SEQUENCE [LARGE SCALE GENOMIC DNA]</scope>
    <source>
        <strain evidence="3">JCM 3106</strain>
    </source>
</reference>
<feature type="transmembrane region" description="Helical" evidence="1">
    <location>
        <begin position="21"/>
        <end position="37"/>
    </location>
</feature>
<sequence>MTCRDCKTCTNPAVVRVGQRWMVGLLYLGTVGVGFVVKRGFMRHCPTCRHLLSRHLRRTDGSFRD</sequence>